<dbReference type="PANTHER" id="PTHR30273">
    <property type="entry name" value="PERIPLASMIC SIGNAL SENSOR AND SIGMA FACTOR ACTIVATOR FECR-RELATED"/>
    <property type="match status" value="1"/>
</dbReference>
<keyword evidence="1" id="KW-1133">Transmembrane helix</keyword>
<evidence type="ECO:0000313" key="5">
    <source>
        <dbReference type="Proteomes" id="UP000310477"/>
    </source>
</evidence>
<protein>
    <submittedName>
        <fullName evidence="4">DUF4974 domain-containing protein</fullName>
    </submittedName>
</protein>
<dbReference type="GO" id="GO:0016989">
    <property type="term" value="F:sigma factor antagonist activity"/>
    <property type="evidence" value="ECO:0007669"/>
    <property type="project" value="TreeGrafter"/>
</dbReference>
<comment type="caution">
    <text evidence="4">The sequence shown here is derived from an EMBL/GenBank/DDBJ whole genome shotgun (WGS) entry which is preliminary data.</text>
</comment>
<dbReference type="Pfam" id="PF16344">
    <property type="entry name" value="FecR_C"/>
    <property type="match status" value="1"/>
</dbReference>
<dbReference type="Pfam" id="PF04773">
    <property type="entry name" value="FecR"/>
    <property type="match status" value="1"/>
</dbReference>
<feature type="transmembrane region" description="Helical" evidence="1">
    <location>
        <begin position="99"/>
        <end position="117"/>
    </location>
</feature>
<dbReference type="PIRSF" id="PIRSF018266">
    <property type="entry name" value="FecR"/>
    <property type="match status" value="1"/>
</dbReference>
<proteinExistence type="predicted"/>
<dbReference type="Proteomes" id="UP000310477">
    <property type="component" value="Unassembled WGS sequence"/>
</dbReference>
<gene>
    <name evidence="4" type="ORF">FA045_05515</name>
</gene>
<reference evidence="4 5" key="1">
    <citation type="submission" date="2019-04" db="EMBL/GenBank/DDBJ databases">
        <title>Pedobacter sp. AR-2-6 sp. nov., isolated from Arctic soil.</title>
        <authorList>
            <person name="Dahal R.H."/>
            <person name="Kim D.-U."/>
        </authorList>
    </citation>
    <scope>NUCLEOTIDE SEQUENCE [LARGE SCALE GENOMIC DNA]</scope>
    <source>
        <strain evidence="4 5">AR-2-6</strain>
    </source>
</reference>
<keyword evidence="5" id="KW-1185">Reference proteome</keyword>
<evidence type="ECO:0000259" key="3">
    <source>
        <dbReference type="Pfam" id="PF16344"/>
    </source>
</evidence>
<evidence type="ECO:0000256" key="1">
    <source>
        <dbReference type="SAM" id="Phobius"/>
    </source>
</evidence>
<name>A0A4U1C857_9SPHI</name>
<evidence type="ECO:0000259" key="2">
    <source>
        <dbReference type="Pfam" id="PF04773"/>
    </source>
</evidence>
<dbReference type="AlphaFoldDB" id="A0A4U1C857"/>
<organism evidence="4 5">
    <name type="scientific">Pedobacter cryotolerans</name>
    <dbReference type="NCBI Taxonomy" id="2571270"/>
    <lineage>
        <taxon>Bacteria</taxon>
        <taxon>Pseudomonadati</taxon>
        <taxon>Bacteroidota</taxon>
        <taxon>Sphingobacteriia</taxon>
        <taxon>Sphingobacteriales</taxon>
        <taxon>Sphingobacteriaceae</taxon>
        <taxon>Pedobacter</taxon>
    </lineage>
</organism>
<dbReference type="OrthoDB" id="1523735at2"/>
<dbReference type="EMBL" id="SWBO01000003">
    <property type="protein sequence ID" value="TKC01711.1"/>
    <property type="molecule type" value="Genomic_DNA"/>
</dbReference>
<feature type="domain" description="Protein FecR C-terminal" evidence="3">
    <location>
        <begin position="268"/>
        <end position="333"/>
    </location>
</feature>
<dbReference type="FunFam" id="2.60.120.1440:FF:000001">
    <property type="entry name" value="Putative anti-sigma factor"/>
    <property type="match status" value="1"/>
</dbReference>
<dbReference type="RefSeq" id="WP_136875339.1">
    <property type="nucleotide sequence ID" value="NZ_SWBO01000003.1"/>
</dbReference>
<dbReference type="InterPro" id="IPR012373">
    <property type="entry name" value="Ferrdict_sens_TM"/>
</dbReference>
<feature type="domain" description="FecR protein" evidence="2">
    <location>
        <begin position="132"/>
        <end position="223"/>
    </location>
</feature>
<sequence>MNYNYYHSEDFAADESFIAYYHKTDVKAIAFWTDWIAHHPEKLDEIYNAERILGKLSFRLDEEELQDAFAKFDDFLMQESTPAIPFQEEKSIKLKPLKWAIAALLFFGISLGGYQFYQTKFNEIEYITHQNGNGKISQYILSDGTKISLNCNSTITYAKFFKGNSREVKLDGEAFFEVAKDKTKPFTVMANGIKTTVLGTKFNVAAYQNLKQISVALVEGKVEVQTAEGRDKLILKPAEMATFDIKSGSLSRSNTNTELLSSWKDGNIVFEGANFETIATKLYNIYGIKLIDETKNLKWNYSGNFEKTDYLTIIKSICFAKKINYKQTKQTIILTN</sequence>
<keyword evidence="1" id="KW-0472">Membrane</keyword>
<evidence type="ECO:0000313" key="4">
    <source>
        <dbReference type="EMBL" id="TKC01711.1"/>
    </source>
</evidence>
<keyword evidence="1" id="KW-0812">Transmembrane</keyword>
<dbReference type="InterPro" id="IPR032508">
    <property type="entry name" value="FecR_C"/>
</dbReference>
<dbReference type="InterPro" id="IPR006860">
    <property type="entry name" value="FecR"/>
</dbReference>
<dbReference type="Gene3D" id="3.55.50.30">
    <property type="match status" value="1"/>
</dbReference>
<dbReference type="Gene3D" id="2.60.120.1440">
    <property type="match status" value="1"/>
</dbReference>
<dbReference type="PANTHER" id="PTHR30273:SF2">
    <property type="entry name" value="PROTEIN FECR"/>
    <property type="match status" value="1"/>
</dbReference>
<accession>A0A4U1C857</accession>